<evidence type="ECO:0000313" key="5">
    <source>
        <dbReference type="Proteomes" id="UP000276133"/>
    </source>
</evidence>
<keyword evidence="2" id="KW-0732">Signal</keyword>
<feature type="domain" description="EGF-like" evidence="3">
    <location>
        <begin position="252"/>
        <end position="288"/>
    </location>
</feature>
<evidence type="ECO:0000259" key="3">
    <source>
        <dbReference type="PROSITE" id="PS50026"/>
    </source>
</evidence>
<feature type="chain" id="PRO_5018140544" description="EGF-like domain-containing protein" evidence="2">
    <location>
        <begin position="20"/>
        <end position="527"/>
    </location>
</feature>
<dbReference type="AlphaFoldDB" id="A0A3M7QWC1"/>
<gene>
    <name evidence="4" type="ORF">BpHYR1_043381</name>
</gene>
<dbReference type="InterPro" id="IPR002049">
    <property type="entry name" value="LE_dom"/>
</dbReference>
<dbReference type="OrthoDB" id="10475012at2759"/>
<comment type="caution">
    <text evidence="4">The sequence shown here is derived from an EMBL/GenBank/DDBJ whole genome shotgun (WGS) entry which is preliminary data.</text>
</comment>
<dbReference type="PROSITE" id="PS50026">
    <property type="entry name" value="EGF_3"/>
    <property type="match status" value="1"/>
</dbReference>
<dbReference type="PROSITE" id="PS00022">
    <property type="entry name" value="EGF_1"/>
    <property type="match status" value="1"/>
</dbReference>
<keyword evidence="1" id="KW-1015">Disulfide bond</keyword>
<evidence type="ECO:0000256" key="2">
    <source>
        <dbReference type="SAM" id="SignalP"/>
    </source>
</evidence>
<comment type="caution">
    <text evidence="1">Lacks conserved residue(s) required for the propagation of feature annotation.</text>
</comment>
<keyword evidence="5" id="KW-1185">Reference proteome</keyword>
<dbReference type="EMBL" id="REGN01004953">
    <property type="protein sequence ID" value="RNA15414.1"/>
    <property type="molecule type" value="Genomic_DNA"/>
</dbReference>
<evidence type="ECO:0000256" key="1">
    <source>
        <dbReference type="PROSITE-ProRule" id="PRU00076"/>
    </source>
</evidence>
<dbReference type="CDD" id="cd00055">
    <property type="entry name" value="EGF_Lam"/>
    <property type="match status" value="1"/>
</dbReference>
<keyword evidence="1" id="KW-0245">EGF-like domain</keyword>
<feature type="signal peptide" evidence="2">
    <location>
        <begin position="1"/>
        <end position="19"/>
    </location>
</feature>
<dbReference type="Proteomes" id="UP000276133">
    <property type="component" value="Unassembled WGS sequence"/>
</dbReference>
<dbReference type="SUPFAM" id="SSF57196">
    <property type="entry name" value="EGF/Laminin"/>
    <property type="match status" value="1"/>
</dbReference>
<feature type="disulfide bond" evidence="1">
    <location>
        <begin position="278"/>
        <end position="287"/>
    </location>
</feature>
<sequence length="527" mass="60178">MICLKKFVFWLTVSCVCYCQNQVDNGCYSENAEDCAENATESVQVPERFDFVARMVLLQENSTVENTTEIAPEEQFVRDIEIEDEIDVLNATEIELEVADYNSTYVPVVVRSAEILVENQTVNNLNLTENQTVEVVRDLDFENETLVQAIENSTEILNETVARVARDVGQVDLVNSTECENSTEILNETVARVARDVGQVDLVNSTECENSTEILNETVARVARNVDQVDLVNSTEFENKTIVVPNVDARNFGNECRGVGSCVKGVCDKYSQTFNCICQPDYEGATCDKKFIQDKYFEDVLNRNFSLEKFLNETFYNSTAGYDELVINLVDKLWSEINPEENYVHLFNYFNLTQYASVGQEVQKLLLFSKISLFELEDRMKVYEQVLDGLIEIFEKCPIKEEAVRFVDEWEKSVNQDKVETVGRHVVSPVLIESVQSALNETYYLVRELVDVYEAYLVLNETVKFEKMDQLISSTDKSWVKVIEYGFWHITGQLVGKDESYFINKTSISAKRSLPKGALKVKIISEN</sequence>
<organism evidence="4 5">
    <name type="scientific">Brachionus plicatilis</name>
    <name type="common">Marine rotifer</name>
    <name type="synonym">Brachionus muelleri</name>
    <dbReference type="NCBI Taxonomy" id="10195"/>
    <lineage>
        <taxon>Eukaryota</taxon>
        <taxon>Metazoa</taxon>
        <taxon>Spiralia</taxon>
        <taxon>Gnathifera</taxon>
        <taxon>Rotifera</taxon>
        <taxon>Eurotatoria</taxon>
        <taxon>Monogononta</taxon>
        <taxon>Pseudotrocha</taxon>
        <taxon>Ploima</taxon>
        <taxon>Brachionidae</taxon>
        <taxon>Brachionus</taxon>
    </lineage>
</organism>
<proteinExistence type="predicted"/>
<dbReference type="InterPro" id="IPR000742">
    <property type="entry name" value="EGF"/>
</dbReference>
<protein>
    <recommendedName>
        <fullName evidence="3">EGF-like domain-containing protein</fullName>
    </recommendedName>
</protein>
<name>A0A3M7QWC1_BRAPC</name>
<evidence type="ECO:0000313" key="4">
    <source>
        <dbReference type="EMBL" id="RNA15414.1"/>
    </source>
</evidence>
<reference evidence="4 5" key="1">
    <citation type="journal article" date="2018" name="Sci. Rep.">
        <title>Genomic signatures of local adaptation to the degree of environmental predictability in rotifers.</title>
        <authorList>
            <person name="Franch-Gras L."/>
            <person name="Hahn C."/>
            <person name="Garcia-Roger E.M."/>
            <person name="Carmona M.J."/>
            <person name="Serra M."/>
            <person name="Gomez A."/>
        </authorList>
    </citation>
    <scope>NUCLEOTIDE SEQUENCE [LARGE SCALE GENOMIC DNA]</scope>
    <source>
        <strain evidence="4">HYR1</strain>
    </source>
</reference>
<accession>A0A3M7QWC1</accession>